<sequence length="316" mass="36029">MKKPILLSLSVLIALVLINQPKASAQSFHIVASFGTTHQWNVPASIEYEVYNYYPYHNWVHVNRIVRGRRVFYNVLLEQDGFFTELQFGNYSRILRVQHFVDYPLYDHYCSAHCGYHERYYVNQRVVNNYYYYGGHNHYVYRARPSYLRQPVRPHSVRYADKNYRHVNGRSVADNSRIISSARESRPTSVRSVSNNNNRSSNNDRTVRSNSSNRNYASNSRSSSTVNRSQPAATERQVTTTRTTSSTRTVNRGSTTTNNRNAEVAKSSRTSSERARTVSSRPASSTSRSSGTSSARSNSRGSSSSERSSSSRSRGN</sequence>
<comment type="caution">
    <text evidence="3">The sequence shown here is derived from an EMBL/GenBank/DDBJ whole genome shotgun (WGS) entry which is preliminary data.</text>
</comment>
<proteinExistence type="predicted"/>
<dbReference type="Proteomes" id="UP000636010">
    <property type="component" value="Unassembled WGS sequence"/>
</dbReference>
<feature type="compositionally biased region" description="Low complexity" evidence="1">
    <location>
        <begin position="187"/>
        <end position="229"/>
    </location>
</feature>
<reference evidence="4" key="1">
    <citation type="journal article" date="2019" name="Int. J. Syst. Evol. Microbiol.">
        <title>The Global Catalogue of Microorganisms (GCM) 10K type strain sequencing project: providing services to taxonomists for standard genome sequencing and annotation.</title>
        <authorList>
            <consortium name="The Broad Institute Genomics Platform"/>
            <consortium name="The Broad Institute Genome Sequencing Center for Infectious Disease"/>
            <person name="Wu L."/>
            <person name="Ma J."/>
        </authorList>
    </citation>
    <scope>NUCLEOTIDE SEQUENCE [LARGE SCALE GENOMIC DNA]</scope>
    <source>
        <strain evidence="4">CGMCC 1.10832</strain>
    </source>
</reference>
<feature type="chain" id="PRO_5047044927" evidence="2">
    <location>
        <begin position="26"/>
        <end position="316"/>
    </location>
</feature>
<name>A0ABQ1MMS1_9BACT</name>
<feature type="signal peptide" evidence="2">
    <location>
        <begin position="1"/>
        <end position="25"/>
    </location>
</feature>
<dbReference type="RefSeq" id="WP_188465213.1">
    <property type="nucleotide sequence ID" value="NZ_BAABHU010000010.1"/>
</dbReference>
<gene>
    <name evidence="3" type="ORF">GCM10011506_31310</name>
</gene>
<evidence type="ECO:0000313" key="4">
    <source>
        <dbReference type="Proteomes" id="UP000636010"/>
    </source>
</evidence>
<keyword evidence="2" id="KW-0732">Signal</keyword>
<feature type="region of interest" description="Disordered" evidence="1">
    <location>
        <begin position="159"/>
        <end position="316"/>
    </location>
</feature>
<evidence type="ECO:0000256" key="2">
    <source>
        <dbReference type="SAM" id="SignalP"/>
    </source>
</evidence>
<feature type="compositionally biased region" description="Low complexity" evidence="1">
    <location>
        <begin position="239"/>
        <end position="261"/>
    </location>
</feature>
<feature type="compositionally biased region" description="Low complexity" evidence="1">
    <location>
        <begin position="277"/>
        <end position="316"/>
    </location>
</feature>
<organism evidence="3 4">
    <name type="scientific">Marivirga lumbricoides</name>
    <dbReference type="NCBI Taxonomy" id="1046115"/>
    <lineage>
        <taxon>Bacteria</taxon>
        <taxon>Pseudomonadati</taxon>
        <taxon>Bacteroidota</taxon>
        <taxon>Cytophagia</taxon>
        <taxon>Cytophagales</taxon>
        <taxon>Marivirgaceae</taxon>
        <taxon>Marivirga</taxon>
    </lineage>
</organism>
<keyword evidence="4" id="KW-1185">Reference proteome</keyword>
<protein>
    <submittedName>
        <fullName evidence="3">Uncharacterized protein</fullName>
    </submittedName>
</protein>
<evidence type="ECO:0000256" key="1">
    <source>
        <dbReference type="SAM" id="MobiDB-lite"/>
    </source>
</evidence>
<evidence type="ECO:0000313" key="3">
    <source>
        <dbReference type="EMBL" id="GGC43453.1"/>
    </source>
</evidence>
<accession>A0ABQ1MMS1</accession>
<dbReference type="EMBL" id="BMEC01000010">
    <property type="protein sequence ID" value="GGC43453.1"/>
    <property type="molecule type" value="Genomic_DNA"/>
</dbReference>